<accession>U3U6U6</accession>
<dbReference type="InterPro" id="IPR051199">
    <property type="entry name" value="LPS_LOS_Heptosyltrfase"/>
</dbReference>
<dbReference type="Proteomes" id="UP000016900">
    <property type="component" value="Chromosome"/>
</dbReference>
<gene>
    <name evidence="1" type="ORF">HHS_00920</name>
</gene>
<dbReference type="STRING" id="1235990.BMSBPS_0557"/>
<protein>
    <submittedName>
        <fullName evidence="1">Uncharacterized protein</fullName>
    </submittedName>
</protein>
<dbReference type="Gene3D" id="3.40.50.2000">
    <property type="entry name" value="Glycogen Phosphorylase B"/>
    <property type="match status" value="2"/>
</dbReference>
<evidence type="ECO:0000313" key="2">
    <source>
        <dbReference type="Proteomes" id="UP000016900"/>
    </source>
</evidence>
<dbReference type="GO" id="GO:0005829">
    <property type="term" value="C:cytosol"/>
    <property type="evidence" value="ECO:0007669"/>
    <property type="project" value="TreeGrafter"/>
</dbReference>
<name>U3U6U6_9GAMM</name>
<dbReference type="PANTHER" id="PTHR30160">
    <property type="entry name" value="TETRAACYLDISACCHARIDE 4'-KINASE-RELATED"/>
    <property type="match status" value="1"/>
</dbReference>
<dbReference type="Pfam" id="PF01075">
    <property type="entry name" value="Glyco_transf_9"/>
    <property type="match status" value="1"/>
</dbReference>
<dbReference type="AlphaFoldDB" id="U3U6U6"/>
<evidence type="ECO:0000313" key="1">
    <source>
        <dbReference type="EMBL" id="BAO00062.1"/>
    </source>
</evidence>
<dbReference type="PANTHER" id="PTHR30160:SF7">
    <property type="entry name" value="ADP-HEPTOSE--LPS HEPTOSYLTRANSFERASE 2"/>
    <property type="match status" value="1"/>
</dbReference>
<dbReference type="SUPFAM" id="SSF53756">
    <property type="entry name" value="UDP-Glycosyltransferase/glycogen phosphorylase"/>
    <property type="match status" value="1"/>
</dbReference>
<dbReference type="OrthoDB" id="9811138at2"/>
<dbReference type="EMBL" id="AP012554">
    <property type="protein sequence ID" value="BAO00062.1"/>
    <property type="molecule type" value="Genomic_DNA"/>
</dbReference>
<dbReference type="eggNOG" id="COG0859">
    <property type="taxonomic scope" value="Bacteria"/>
</dbReference>
<dbReference type="KEGG" id="hhs:HHS_00920"/>
<dbReference type="CDD" id="cd03789">
    <property type="entry name" value="GT9_LPS_heptosyltransferase"/>
    <property type="match status" value="1"/>
</dbReference>
<dbReference type="GO" id="GO:0008713">
    <property type="term" value="F:ADP-heptose-lipopolysaccharide heptosyltransferase activity"/>
    <property type="evidence" value="ECO:0007669"/>
    <property type="project" value="TreeGrafter"/>
</dbReference>
<organism evidence="1 2">
    <name type="scientific">Candidatus Pantoea carbekii</name>
    <dbReference type="NCBI Taxonomy" id="1235990"/>
    <lineage>
        <taxon>Bacteria</taxon>
        <taxon>Pseudomonadati</taxon>
        <taxon>Pseudomonadota</taxon>
        <taxon>Gammaproteobacteria</taxon>
        <taxon>Enterobacterales</taxon>
        <taxon>Erwiniaceae</taxon>
        <taxon>Pantoea</taxon>
    </lineage>
</organism>
<dbReference type="KEGG" id="pck:BMSBPS_0557"/>
<keyword evidence="2" id="KW-1185">Reference proteome</keyword>
<dbReference type="GO" id="GO:0009244">
    <property type="term" value="P:lipopolysaccharide core region biosynthetic process"/>
    <property type="evidence" value="ECO:0007669"/>
    <property type="project" value="TreeGrafter"/>
</dbReference>
<dbReference type="PATRIC" id="fig|1235990.3.peg.90"/>
<reference evidence="1 2" key="1">
    <citation type="submission" date="2012-10" db="EMBL/GenBank/DDBJ databases">
        <title>Genome sequence of the symbiont of the pentatomidae stink bug Halyomorpha halys.</title>
        <authorList>
            <person name="Kobayashi H."/>
            <person name="Fujii-Muramatsu R."/>
            <person name="Takeishi K."/>
            <person name="Noda H."/>
        </authorList>
    </citation>
    <scope>NUCLEOTIDE SEQUENCE [LARGE SCALE GENOMIC DNA]</scope>
</reference>
<dbReference type="InterPro" id="IPR002201">
    <property type="entry name" value="Glyco_trans_9"/>
</dbReference>
<sequence>MGYVLMYLLLFPFQKIFNLFKKTTGKNLIIQTAKIGDFINVTPMLHALGHSDIIMSKIIEPLVLHDDKILHYYIIEEVKNNFFKKMILLFKIMNQYDNVYLVQPNTINLFLASLCNAPNKQFLKTYINKIHHKLFYSSATGIVIHTKTDLTINSYLKLINRNFRYTDFPKHATSPLHFPTVPPDVLSVQFKGIKIGISISAGNKAKTIPASTWFQLIDSLSCLSYNFYIFGVSEDQNYLDDLLKLTGNQSNLISLIGQLSLEDVPWAISKMDFYISSDSGNAYIADAQKIPIIMFYGCCEIQEQRPLHNVLLIDPLNDIPASTFVFDTCFKFAQPAECLFGLNKNNILQIKTFIEKNVNEKLT</sequence>
<proteinExistence type="predicted"/>